<dbReference type="Pfam" id="PF00703">
    <property type="entry name" value="Glyco_hydro_2"/>
    <property type="match status" value="1"/>
</dbReference>
<dbReference type="PROSITE" id="PS00608">
    <property type="entry name" value="GLYCOSYL_HYDROL_F2_2"/>
    <property type="match status" value="1"/>
</dbReference>
<sequence>MIVTLFLNNDIRNQHLLQRNRLSPRAHFISFSNVKDALTTYPDMASSKKLLNGKWDFFYAEHPTMIPKSFYQKGYDSSQWDKIQVPGVWQLQGYGRPHYSDLYYPFPVNPPHVPTKNPTGCYRRTFYIPKDWDGQNIHLRFEGVDSSFHVWVNGHEVGYSQGSRLTSEFDITPFISDGMNSIAVQVYQWCDGSYLEDQDMWWFSGIFRDVYLLAIPQQHIYDFYVTTDLDEQYDNASLDIRATIRNTGEQEERLSLSYQLLDKNECVAAGESSLQLVKADSSISISVKQLVTSPRKWSAEDPNLYTLLLILKNSNGKTIEVIPYRVGFRSIEIKDGLLKVNGTTILFKGVNRHDHDPDTGRTVSYETMKKDIIMMKQFNINAVRTAHYPNDPRFYELCDEYGLYVIDETDLETHGFELLGNENQLSDDPSWETAYVERVERMVERDKNHPCIIMWSLGNESGFGRNFEAMYKRCKEIDPTRIVHYEGDRETKATDIYSTMYSSVDRILDFAKADNWNKPHILCEFAHAMGNGPGGLKEYWDAIEQFDRLQGGFVWEWIDHGLRQFTPEGEMYFAYGGDFGDEPNNSNFCLDGLVNSERVPSPGLYQYKKIIEPVSVKVVDVKEGIFQLENRYNFLSLDHLECSWRIEGNGDFVASGTVELPYICANSIGEICLPISHIKKLENVDYKLNLLFSLKLDTKWAKKGHEIAWAQIDLPNEKLDEIKQMPSSLEPIFINDHSNILVIHGYEFEIQFSKIDGRIISWISNEQSMMEKGPRLNFWRAMTDNEMYMVKKWKEAYLHMLVHDVKKIDYDQLDASTIKVRVEEMISPLVTGWGVECSYEYIIQGNGLVQLAVSGKPFGKLPDTWPKVGLEMQLPSDFHHVSWYGRGPLENYPDSKEACRIGHYRKTVDQLFYPYEFPQENGNRSDVKWVSFHNGNHLGLLAVGEQDMNFSAHYFTKEDIDEAKHHYQLKKRDFITLNIDYQLNGLGSNSCGPGPLPKYQLNPVEFQFNVTFTPFYGNEEIGKYLSKRIT</sequence>
<dbReference type="PRINTS" id="PR00132">
    <property type="entry name" value="GLHYDRLASE2"/>
</dbReference>
<dbReference type="SUPFAM" id="SSF49303">
    <property type="entry name" value="beta-Galactosidase/glucuronidase domain"/>
    <property type="match status" value="2"/>
</dbReference>
<dbReference type="Pfam" id="PF02836">
    <property type="entry name" value="Glyco_hydro_2_C"/>
    <property type="match status" value="1"/>
</dbReference>
<dbReference type="RefSeq" id="WP_078109655.1">
    <property type="nucleotide sequence ID" value="NZ_JARSIU010000017.1"/>
</dbReference>
<comment type="caution">
    <text evidence="10">The sequence shown here is derived from an EMBL/GenBank/DDBJ whole genome shotgun (WGS) entry which is preliminary data.</text>
</comment>
<dbReference type="InterPro" id="IPR006101">
    <property type="entry name" value="Glyco_hydro_2"/>
</dbReference>
<evidence type="ECO:0000256" key="7">
    <source>
        <dbReference type="ARBA" id="ARBA00032230"/>
    </source>
</evidence>
<dbReference type="GO" id="GO:0030246">
    <property type="term" value="F:carbohydrate binding"/>
    <property type="evidence" value="ECO:0007669"/>
    <property type="project" value="InterPro"/>
</dbReference>
<dbReference type="InterPro" id="IPR013783">
    <property type="entry name" value="Ig-like_fold"/>
</dbReference>
<name>A0A8E2LGR4_9BACI</name>
<dbReference type="InterPro" id="IPR006102">
    <property type="entry name" value="Ig-like_GH2"/>
</dbReference>
<accession>A0A8E2LGR4</accession>
<dbReference type="InterPro" id="IPR036156">
    <property type="entry name" value="Beta-gal/glucu_dom_sf"/>
</dbReference>
<dbReference type="Proteomes" id="UP000189761">
    <property type="component" value="Unassembled WGS sequence"/>
</dbReference>
<dbReference type="SUPFAM" id="SSF49785">
    <property type="entry name" value="Galactose-binding domain-like"/>
    <property type="match status" value="1"/>
</dbReference>
<dbReference type="EMBL" id="MTLA01000054">
    <property type="protein sequence ID" value="OOP69409.1"/>
    <property type="molecule type" value="Genomic_DNA"/>
</dbReference>
<dbReference type="InterPro" id="IPR006103">
    <property type="entry name" value="Glyco_hydro_2_cat"/>
</dbReference>
<dbReference type="GO" id="GO:0009341">
    <property type="term" value="C:beta-galactosidase complex"/>
    <property type="evidence" value="ECO:0007669"/>
    <property type="project" value="InterPro"/>
</dbReference>
<dbReference type="SMART" id="SM01038">
    <property type="entry name" value="Bgal_small_N"/>
    <property type="match status" value="1"/>
</dbReference>
<dbReference type="PANTHER" id="PTHR46323:SF2">
    <property type="entry name" value="BETA-GALACTOSIDASE"/>
    <property type="match status" value="1"/>
</dbReference>
<evidence type="ECO:0000256" key="2">
    <source>
        <dbReference type="ARBA" id="ARBA00007401"/>
    </source>
</evidence>
<reference evidence="10 11" key="1">
    <citation type="submission" date="2017-01" db="EMBL/GenBank/DDBJ databases">
        <title>Draft genome sequence of Bacillus oleronius.</title>
        <authorList>
            <person name="Allam M."/>
        </authorList>
    </citation>
    <scope>NUCLEOTIDE SEQUENCE [LARGE SCALE GENOMIC DNA]</scope>
    <source>
        <strain evidence="10 11">DSM 9356</strain>
    </source>
</reference>
<comment type="similarity">
    <text evidence="2 8">Belongs to the glycosyl hydrolase 2 family.</text>
</comment>
<evidence type="ECO:0000256" key="8">
    <source>
        <dbReference type="RuleBase" id="RU361154"/>
    </source>
</evidence>
<dbReference type="InterPro" id="IPR014718">
    <property type="entry name" value="GH-type_carb-bd"/>
</dbReference>
<dbReference type="Gene3D" id="2.60.40.10">
    <property type="entry name" value="Immunoglobulins"/>
    <property type="match status" value="2"/>
</dbReference>
<dbReference type="Gene3D" id="3.20.20.80">
    <property type="entry name" value="Glycosidases"/>
    <property type="match status" value="1"/>
</dbReference>
<dbReference type="Pfam" id="PF02929">
    <property type="entry name" value="Bgal_small_N"/>
    <property type="match status" value="1"/>
</dbReference>
<dbReference type="PANTHER" id="PTHR46323">
    <property type="entry name" value="BETA-GALACTOSIDASE"/>
    <property type="match status" value="1"/>
</dbReference>
<dbReference type="InterPro" id="IPR032312">
    <property type="entry name" value="LacZ_4"/>
</dbReference>
<dbReference type="PROSITE" id="PS00719">
    <property type="entry name" value="GLYCOSYL_HYDROL_F2_1"/>
    <property type="match status" value="1"/>
</dbReference>
<gene>
    <name evidence="10" type="ORF">BWZ43_05295</name>
</gene>
<dbReference type="SUPFAM" id="SSF51445">
    <property type="entry name" value="(Trans)glycosidases"/>
    <property type="match status" value="1"/>
</dbReference>
<dbReference type="InterPro" id="IPR023232">
    <property type="entry name" value="Glyco_hydro_2_AS"/>
</dbReference>
<dbReference type="SUPFAM" id="SSF74650">
    <property type="entry name" value="Galactose mutarotase-like"/>
    <property type="match status" value="1"/>
</dbReference>
<dbReference type="Gene3D" id="2.60.120.260">
    <property type="entry name" value="Galactose-binding domain-like"/>
    <property type="match status" value="1"/>
</dbReference>
<dbReference type="FunFam" id="3.20.20.80:FF:000018">
    <property type="entry name" value="Beta-galactosidase"/>
    <property type="match status" value="1"/>
</dbReference>
<dbReference type="InterPro" id="IPR023230">
    <property type="entry name" value="Glyco_hydro_2_CS"/>
</dbReference>
<keyword evidence="11" id="KW-1185">Reference proteome</keyword>
<keyword evidence="5 8" id="KW-0378">Hydrolase</keyword>
<proteinExistence type="inferred from homology"/>
<dbReference type="AlphaFoldDB" id="A0A8E2LGR4"/>
<evidence type="ECO:0000259" key="9">
    <source>
        <dbReference type="SMART" id="SM01038"/>
    </source>
</evidence>
<dbReference type="EC" id="3.2.1.23" evidence="3 8"/>
<dbReference type="Pfam" id="PF02837">
    <property type="entry name" value="Glyco_hydro_2_N"/>
    <property type="match status" value="1"/>
</dbReference>
<evidence type="ECO:0000256" key="6">
    <source>
        <dbReference type="ARBA" id="ARBA00023295"/>
    </source>
</evidence>
<dbReference type="InterPro" id="IPR008979">
    <property type="entry name" value="Galactose-bd-like_sf"/>
</dbReference>
<dbReference type="InterPro" id="IPR017853">
    <property type="entry name" value="GH"/>
</dbReference>
<dbReference type="InterPro" id="IPR050347">
    <property type="entry name" value="Bact_Beta-galactosidase"/>
</dbReference>
<organism evidence="10 11">
    <name type="scientific">Heyndrickxia oleronia</name>
    <dbReference type="NCBI Taxonomy" id="38875"/>
    <lineage>
        <taxon>Bacteria</taxon>
        <taxon>Bacillati</taxon>
        <taxon>Bacillota</taxon>
        <taxon>Bacilli</taxon>
        <taxon>Bacillales</taxon>
        <taxon>Bacillaceae</taxon>
        <taxon>Heyndrickxia</taxon>
    </lineage>
</organism>
<evidence type="ECO:0000256" key="5">
    <source>
        <dbReference type="ARBA" id="ARBA00022801"/>
    </source>
</evidence>
<dbReference type="Pfam" id="PF16353">
    <property type="entry name" value="LacZ_4"/>
    <property type="match status" value="1"/>
</dbReference>
<protein>
    <recommendedName>
        <fullName evidence="4 8">Beta-galactosidase</fullName>
        <ecNumber evidence="3 8">3.2.1.23</ecNumber>
    </recommendedName>
    <alternativeName>
        <fullName evidence="7 8">Lactase</fullName>
    </alternativeName>
</protein>
<keyword evidence="6 8" id="KW-0326">Glycosidase</keyword>
<dbReference type="GO" id="GO:0004565">
    <property type="term" value="F:beta-galactosidase activity"/>
    <property type="evidence" value="ECO:0007669"/>
    <property type="project" value="UniProtKB-EC"/>
</dbReference>
<dbReference type="InterPro" id="IPR011013">
    <property type="entry name" value="Gal_mutarotase_sf_dom"/>
</dbReference>
<dbReference type="InterPro" id="IPR006104">
    <property type="entry name" value="Glyco_hydro_2_N"/>
</dbReference>
<dbReference type="InterPro" id="IPR004199">
    <property type="entry name" value="B-gal_small/dom_5"/>
</dbReference>
<comment type="catalytic activity">
    <reaction evidence="1 8">
        <text>Hydrolysis of terminal non-reducing beta-D-galactose residues in beta-D-galactosides.</text>
        <dbReference type="EC" id="3.2.1.23"/>
    </reaction>
</comment>
<dbReference type="GO" id="GO:0005990">
    <property type="term" value="P:lactose catabolic process"/>
    <property type="evidence" value="ECO:0007669"/>
    <property type="project" value="TreeGrafter"/>
</dbReference>
<evidence type="ECO:0000256" key="4">
    <source>
        <dbReference type="ARBA" id="ARBA00013303"/>
    </source>
</evidence>
<evidence type="ECO:0000256" key="3">
    <source>
        <dbReference type="ARBA" id="ARBA00012756"/>
    </source>
</evidence>
<dbReference type="Gene3D" id="2.70.98.10">
    <property type="match status" value="1"/>
</dbReference>
<dbReference type="NCBIfam" id="NF007666">
    <property type="entry name" value="PRK10340.1"/>
    <property type="match status" value="1"/>
</dbReference>
<evidence type="ECO:0000313" key="10">
    <source>
        <dbReference type="EMBL" id="OOP69409.1"/>
    </source>
</evidence>
<evidence type="ECO:0000313" key="11">
    <source>
        <dbReference type="Proteomes" id="UP000189761"/>
    </source>
</evidence>
<feature type="domain" description="Beta galactosidase small chain/" evidence="9">
    <location>
        <begin position="742"/>
        <end position="1013"/>
    </location>
</feature>
<evidence type="ECO:0000256" key="1">
    <source>
        <dbReference type="ARBA" id="ARBA00001412"/>
    </source>
</evidence>